<name>A0AAV2JKX3_KNICA</name>
<proteinExistence type="predicted"/>
<gene>
    <name evidence="2" type="ORF">KC01_LOCUS8653</name>
</gene>
<dbReference type="EMBL" id="OZ035835">
    <property type="protein sequence ID" value="CAL1577281.1"/>
    <property type="molecule type" value="Genomic_DNA"/>
</dbReference>
<dbReference type="Proteomes" id="UP001497482">
    <property type="component" value="Chromosome 13"/>
</dbReference>
<keyword evidence="3" id="KW-1185">Reference proteome</keyword>
<evidence type="ECO:0000313" key="2">
    <source>
        <dbReference type="EMBL" id="CAL1577281.1"/>
    </source>
</evidence>
<protein>
    <submittedName>
        <fullName evidence="2">Uncharacterized protein</fullName>
    </submittedName>
</protein>
<evidence type="ECO:0000256" key="1">
    <source>
        <dbReference type="SAM" id="MobiDB-lite"/>
    </source>
</evidence>
<dbReference type="AlphaFoldDB" id="A0AAV2JKX3"/>
<sequence length="115" mass="12485">MGQNPPGTNRYPDTTREMCRQETRCTRASTPTRTPGRDDGTGRANMPASHPYRNSQGQQEGLSTSAGGSIQRTLYTCLHTRCGWDLNSCNHAGITSATPHRTIFTSPAAPHSPAR</sequence>
<evidence type="ECO:0000313" key="3">
    <source>
        <dbReference type="Proteomes" id="UP001497482"/>
    </source>
</evidence>
<feature type="compositionally biased region" description="Polar residues" evidence="1">
    <location>
        <begin position="52"/>
        <end position="67"/>
    </location>
</feature>
<accession>A0AAV2JKX3</accession>
<organism evidence="2 3">
    <name type="scientific">Knipowitschia caucasica</name>
    <name type="common">Caucasian dwarf goby</name>
    <name type="synonym">Pomatoschistus caucasicus</name>
    <dbReference type="NCBI Taxonomy" id="637954"/>
    <lineage>
        <taxon>Eukaryota</taxon>
        <taxon>Metazoa</taxon>
        <taxon>Chordata</taxon>
        <taxon>Craniata</taxon>
        <taxon>Vertebrata</taxon>
        <taxon>Euteleostomi</taxon>
        <taxon>Actinopterygii</taxon>
        <taxon>Neopterygii</taxon>
        <taxon>Teleostei</taxon>
        <taxon>Neoteleostei</taxon>
        <taxon>Acanthomorphata</taxon>
        <taxon>Gobiaria</taxon>
        <taxon>Gobiiformes</taxon>
        <taxon>Gobioidei</taxon>
        <taxon>Gobiidae</taxon>
        <taxon>Gobiinae</taxon>
        <taxon>Knipowitschia</taxon>
    </lineage>
</organism>
<reference evidence="2 3" key="1">
    <citation type="submission" date="2024-04" db="EMBL/GenBank/DDBJ databases">
        <authorList>
            <person name="Waldvogel A.-M."/>
            <person name="Schoenle A."/>
        </authorList>
    </citation>
    <scope>NUCLEOTIDE SEQUENCE [LARGE SCALE GENOMIC DNA]</scope>
</reference>
<feature type="compositionally biased region" description="Basic and acidic residues" evidence="1">
    <location>
        <begin position="13"/>
        <end position="25"/>
    </location>
</feature>
<feature type="region of interest" description="Disordered" evidence="1">
    <location>
        <begin position="1"/>
        <end position="67"/>
    </location>
</feature>